<protein>
    <submittedName>
        <fullName evidence="2">N-acetyltransferase family protein</fullName>
    </submittedName>
</protein>
<dbReference type="CDD" id="cd04301">
    <property type="entry name" value="NAT_SF"/>
    <property type="match status" value="1"/>
</dbReference>
<feature type="domain" description="N-acetyltransferase" evidence="1">
    <location>
        <begin position="10"/>
        <end position="173"/>
    </location>
</feature>
<dbReference type="InterPro" id="IPR000182">
    <property type="entry name" value="GNAT_dom"/>
</dbReference>
<dbReference type="Proteomes" id="UP000319769">
    <property type="component" value="Unassembled WGS sequence"/>
</dbReference>
<reference evidence="2" key="1">
    <citation type="submission" date="2019-09" db="EMBL/GenBank/DDBJ databases">
        <authorList>
            <person name="Teo W.F.A."/>
            <person name="Duangmal K."/>
        </authorList>
    </citation>
    <scope>NUCLEOTIDE SEQUENCE [LARGE SCALE GENOMIC DNA]</scope>
    <source>
        <strain evidence="2">K81G1</strain>
    </source>
</reference>
<dbReference type="PROSITE" id="PS51186">
    <property type="entry name" value="GNAT"/>
    <property type="match status" value="1"/>
</dbReference>
<dbReference type="Pfam" id="PF00583">
    <property type="entry name" value="Acetyltransf_1"/>
    <property type="match status" value="1"/>
</dbReference>
<dbReference type="InterPro" id="IPR016181">
    <property type="entry name" value="Acyl_CoA_acyltransferase"/>
</dbReference>
<sequence length="173" mass="18696">MYSIVVTDSPIVKPARPEHLAAIAEIYAYYVENSLVTFELTSPNEAEWARRFANVGEAGLPFLVAESDGKVAGYAYCTPWKTRPAYRQTVENSIYLAPGATGQGIGGLLLDALLEACAAAGIREVIAVIADTGTNGASPALHRRRGFVDSGRLVNVGFKHGRWIDTMLLQRTL</sequence>
<evidence type="ECO:0000259" key="1">
    <source>
        <dbReference type="PROSITE" id="PS51186"/>
    </source>
</evidence>
<dbReference type="OrthoDB" id="3173333at2"/>
<dbReference type="AlphaFoldDB" id="A0A5N0V6M2"/>
<dbReference type="Gene3D" id="3.40.630.30">
    <property type="match status" value="1"/>
</dbReference>
<dbReference type="SUPFAM" id="SSF55729">
    <property type="entry name" value="Acyl-CoA N-acyltransferases (Nat)"/>
    <property type="match status" value="1"/>
</dbReference>
<dbReference type="PANTHER" id="PTHR43072:SF8">
    <property type="entry name" value="ACYLTRANSFERASE FABY-RELATED"/>
    <property type="match status" value="1"/>
</dbReference>
<accession>A0A5N0V6M2</accession>
<proteinExistence type="predicted"/>
<gene>
    <name evidence="2" type="ORF">FPZ12_015165</name>
</gene>
<keyword evidence="3" id="KW-1185">Reference proteome</keyword>
<name>A0A5N0V6M2_9PSEU</name>
<dbReference type="PANTHER" id="PTHR43072">
    <property type="entry name" value="N-ACETYLTRANSFERASE"/>
    <property type="match status" value="1"/>
</dbReference>
<organism evidence="2 3">
    <name type="scientific">Amycolatopsis acidicola</name>
    <dbReference type="NCBI Taxonomy" id="2596893"/>
    <lineage>
        <taxon>Bacteria</taxon>
        <taxon>Bacillati</taxon>
        <taxon>Actinomycetota</taxon>
        <taxon>Actinomycetes</taxon>
        <taxon>Pseudonocardiales</taxon>
        <taxon>Pseudonocardiaceae</taxon>
        <taxon>Amycolatopsis</taxon>
    </lineage>
</organism>
<evidence type="ECO:0000313" key="2">
    <source>
        <dbReference type="EMBL" id="KAA9161098.1"/>
    </source>
</evidence>
<dbReference type="EMBL" id="VMNW02000018">
    <property type="protein sequence ID" value="KAA9161098.1"/>
    <property type="molecule type" value="Genomic_DNA"/>
</dbReference>
<dbReference type="GO" id="GO:0016747">
    <property type="term" value="F:acyltransferase activity, transferring groups other than amino-acyl groups"/>
    <property type="evidence" value="ECO:0007669"/>
    <property type="project" value="InterPro"/>
</dbReference>
<evidence type="ECO:0000313" key="3">
    <source>
        <dbReference type="Proteomes" id="UP000319769"/>
    </source>
</evidence>
<comment type="caution">
    <text evidence="2">The sequence shown here is derived from an EMBL/GenBank/DDBJ whole genome shotgun (WGS) entry which is preliminary data.</text>
</comment>